<gene>
    <name evidence="2" type="ORF">EI555_013506</name>
</gene>
<proteinExistence type="predicted"/>
<evidence type="ECO:0000259" key="1">
    <source>
        <dbReference type="Pfam" id="PF15016"/>
    </source>
</evidence>
<sequence>MASNCWKKISAFSLGVITISENEQKVPGINDSNILPLLLRESFIPNVGRFLAYSDDKVHAVFLDGITLTLNWNFSSLIEKRQVNRGLNLGWCKLTFPDGQNQLIQIQHPGPYESNLVLLENSGVLSQISNKKNEQSLDHCKPKSSENLLKEVNEKSVSVALKKTSEILQDIDCLLSNSKR</sequence>
<dbReference type="InterPro" id="IPR027865">
    <property type="entry name" value="C5orf34-like_C"/>
</dbReference>
<dbReference type="InterPro" id="IPR053901">
    <property type="entry name" value="C5orf34-like"/>
</dbReference>
<dbReference type="AlphaFoldDB" id="A0A4U1F4G7"/>
<organism evidence="2 3">
    <name type="scientific">Monodon monoceros</name>
    <name type="common">Narwhal</name>
    <name type="synonym">Ceratodon monodon</name>
    <dbReference type="NCBI Taxonomy" id="40151"/>
    <lineage>
        <taxon>Eukaryota</taxon>
        <taxon>Metazoa</taxon>
        <taxon>Chordata</taxon>
        <taxon>Craniata</taxon>
        <taxon>Vertebrata</taxon>
        <taxon>Euteleostomi</taxon>
        <taxon>Mammalia</taxon>
        <taxon>Eutheria</taxon>
        <taxon>Laurasiatheria</taxon>
        <taxon>Artiodactyla</taxon>
        <taxon>Whippomorpha</taxon>
        <taxon>Cetacea</taxon>
        <taxon>Odontoceti</taxon>
        <taxon>Monodontidae</taxon>
        <taxon>Monodon</taxon>
    </lineage>
</organism>
<evidence type="ECO:0000313" key="2">
    <source>
        <dbReference type="EMBL" id="TKC44163.1"/>
    </source>
</evidence>
<accession>A0A4U1F4G7</accession>
<dbReference type="EMBL" id="RWIC01000413">
    <property type="protein sequence ID" value="TKC44163.1"/>
    <property type="molecule type" value="Genomic_DNA"/>
</dbReference>
<dbReference type="Pfam" id="PF15016">
    <property type="entry name" value="C5orf34_C"/>
    <property type="match status" value="1"/>
</dbReference>
<dbReference type="Proteomes" id="UP000308365">
    <property type="component" value="Unassembled WGS sequence"/>
</dbReference>
<name>A0A4U1F4G7_MONMO</name>
<comment type="caution">
    <text evidence="2">The sequence shown here is derived from an EMBL/GenBank/DDBJ whole genome shotgun (WGS) entry which is preliminary data.</text>
</comment>
<dbReference type="PANTHER" id="PTHR34531:SF1">
    <property type="entry name" value="CHROMOSOME 5 OPEN READING FRAME 34"/>
    <property type="match status" value="1"/>
</dbReference>
<dbReference type="PANTHER" id="PTHR34531">
    <property type="entry name" value="ZGC:153352"/>
    <property type="match status" value="1"/>
</dbReference>
<feature type="domain" description="C5orf34-like C-terminal" evidence="1">
    <location>
        <begin position="35"/>
        <end position="114"/>
    </location>
</feature>
<reference evidence="3" key="1">
    <citation type="journal article" date="2019" name="IScience">
        <title>Narwhal Genome Reveals Long-Term Low Genetic Diversity despite Current Large Abundance Size.</title>
        <authorList>
            <person name="Westbury M.V."/>
            <person name="Petersen B."/>
            <person name="Garde E."/>
            <person name="Heide-Jorgensen M.P."/>
            <person name="Lorenzen E.D."/>
        </authorList>
    </citation>
    <scope>NUCLEOTIDE SEQUENCE [LARGE SCALE GENOMIC DNA]</scope>
</reference>
<protein>
    <recommendedName>
        <fullName evidence="1">C5orf34-like C-terminal domain-containing protein</fullName>
    </recommendedName>
</protein>
<evidence type="ECO:0000313" key="3">
    <source>
        <dbReference type="Proteomes" id="UP000308365"/>
    </source>
</evidence>